<dbReference type="AlphaFoldDB" id="A0A166E8U3"/>
<gene>
    <name evidence="2" type="ORF">FIBSPDRAFT_935100</name>
</gene>
<organism evidence="2 3">
    <name type="scientific">Athelia psychrophila</name>
    <dbReference type="NCBI Taxonomy" id="1759441"/>
    <lineage>
        <taxon>Eukaryota</taxon>
        <taxon>Fungi</taxon>
        <taxon>Dikarya</taxon>
        <taxon>Basidiomycota</taxon>
        <taxon>Agaricomycotina</taxon>
        <taxon>Agaricomycetes</taxon>
        <taxon>Agaricomycetidae</taxon>
        <taxon>Atheliales</taxon>
        <taxon>Atheliaceae</taxon>
        <taxon>Athelia</taxon>
    </lineage>
</organism>
<feature type="region of interest" description="Disordered" evidence="1">
    <location>
        <begin position="33"/>
        <end position="84"/>
    </location>
</feature>
<evidence type="ECO:0000256" key="1">
    <source>
        <dbReference type="SAM" id="MobiDB-lite"/>
    </source>
</evidence>
<feature type="compositionally biased region" description="Polar residues" evidence="1">
    <location>
        <begin position="56"/>
        <end position="70"/>
    </location>
</feature>
<keyword evidence="3" id="KW-1185">Reference proteome</keyword>
<dbReference type="EMBL" id="KV417603">
    <property type="protein sequence ID" value="KZP15516.1"/>
    <property type="molecule type" value="Genomic_DNA"/>
</dbReference>
<sequence length="216" mass="23768">MWFLHHVAMPEMIADKGRFQPDRKVEEYRFTRLNVKNTPQQRPSSPRNIGDGQAAEQLQTPASQPHTTASPEPADRRTMRGARSRLGSLERRLLRLRRRTRAPTTVRGFRSCGSYGPPLAIQIPYANPLITTIGLWSNVSRFETCSVGYCGVASDVAIGHAGAPPPSTRSLPGKWLVYSGFPMADAPRLVTDASTYMCSATNCMWSRGNLSVGGGH</sequence>
<evidence type="ECO:0000313" key="2">
    <source>
        <dbReference type="EMBL" id="KZP15516.1"/>
    </source>
</evidence>
<reference evidence="2 3" key="1">
    <citation type="journal article" date="2016" name="Mol. Biol. Evol.">
        <title>Comparative Genomics of Early-Diverging Mushroom-Forming Fungi Provides Insights into the Origins of Lignocellulose Decay Capabilities.</title>
        <authorList>
            <person name="Nagy L.G."/>
            <person name="Riley R."/>
            <person name="Tritt A."/>
            <person name="Adam C."/>
            <person name="Daum C."/>
            <person name="Floudas D."/>
            <person name="Sun H."/>
            <person name="Yadav J.S."/>
            <person name="Pangilinan J."/>
            <person name="Larsson K.H."/>
            <person name="Matsuura K."/>
            <person name="Barry K."/>
            <person name="Labutti K."/>
            <person name="Kuo R."/>
            <person name="Ohm R.A."/>
            <person name="Bhattacharya S.S."/>
            <person name="Shirouzu T."/>
            <person name="Yoshinaga Y."/>
            <person name="Martin F.M."/>
            <person name="Grigoriev I.V."/>
            <person name="Hibbett D.S."/>
        </authorList>
    </citation>
    <scope>NUCLEOTIDE SEQUENCE [LARGE SCALE GENOMIC DNA]</scope>
    <source>
        <strain evidence="2 3">CBS 109695</strain>
    </source>
</reference>
<accession>A0A166E8U3</accession>
<proteinExistence type="predicted"/>
<protein>
    <submittedName>
        <fullName evidence="2">Uncharacterized protein</fullName>
    </submittedName>
</protein>
<evidence type="ECO:0000313" key="3">
    <source>
        <dbReference type="Proteomes" id="UP000076532"/>
    </source>
</evidence>
<dbReference type="Proteomes" id="UP000076532">
    <property type="component" value="Unassembled WGS sequence"/>
</dbReference>
<feature type="compositionally biased region" description="Polar residues" evidence="1">
    <location>
        <begin position="34"/>
        <end position="47"/>
    </location>
</feature>
<name>A0A166E8U3_9AGAM</name>